<feature type="transmembrane region" description="Helical" evidence="6">
    <location>
        <begin position="508"/>
        <end position="528"/>
    </location>
</feature>
<keyword evidence="3 6" id="KW-1133">Transmembrane helix</keyword>
<dbReference type="PROSITE" id="PS50801">
    <property type="entry name" value="STAS"/>
    <property type="match status" value="1"/>
</dbReference>
<feature type="transmembrane region" description="Helical" evidence="6">
    <location>
        <begin position="613"/>
        <end position="633"/>
    </location>
</feature>
<feature type="transmembrane region" description="Helical" evidence="6">
    <location>
        <begin position="204"/>
        <end position="226"/>
    </location>
</feature>
<dbReference type="PANTHER" id="PTHR43310:SF2">
    <property type="entry name" value="SLC26A_SULP TRANSPORTER DOMAIN-CONTAINING PROTEIN"/>
    <property type="match status" value="1"/>
</dbReference>
<feature type="domain" description="Cyclic nucleotide-binding" evidence="7">
    <location>
        <begin position="854"/>
        <end position="979"/>
    </location>
</feature>
<keyword evidence="10" id="KW-1185">Reference proteome</keyword>
<proteinExistence type="predicted"/>
<dbReference type="InterPro" id="IPR018490">
    <property type="entry name" value="cNMP-bd_dom_sf"/>
</dbReference>
<feature type="transmembrane region" description="Helical" evidence="6">
    <location>
        <begin position="298"/>
        <end position="320"/>
    </location>
</feature>
<feature type="transmembrane region" description="Helical" evidence="6">
    <location>
        <begin position="468"/>
        <end position="488"/>
    </location>
</feature>
<name>A0AAV1IFW8_9CHLO</name>
<dbReference type="InterPro" id="IPR052706">
    <property type="entry name" value="Membrane-Transporter-like"/>
</dbReference>
<feature type="transmembrane region" description="Helical" evidence="6">
    <location>
        <begin position="340"/>
        <end position="361"/>
    </location>
</feature>
<keyword evidence="2 6" id="KW-0812">Transmembrane</keyword>
<keyword evidence="4 6" id="KW-0472">Membrane</keyword>
<dbReference type="InterPro" id="IPR036513">
    <property type="entry name" value="STAS_dom_sf"/>
</dbReference>
<dbReference type="PANTHER" id="PTHR43310">
    <property type="entry name" value="SULFATE TRANSPORTER YBAR-RELATED"/>
    <property type="match status" value="1"/>
</dbReference>
<dbReference type="InterPro" id="IPR000595">
    <property type="entry name" value="cNMP-bd_dom"/>
</dbReference>
<evidence type="ECO:0000256" key="6">
    <source>
        <dbReference type="SAM" id="Phobius"/>
    </source>
</evidence>
<dbReference type="SUPFAM" id="SSF52091">
    <property type="entry name" value="SpoIIaa-like"/>
    <property type="match status" value="1"/>
</dbReference>
<evidence type="ECO:0000256" key="1">
    <source>
        <dbReference type="ARBA" id="ARBA00004141"/>
    </source>
</evidence>
<feature type="transmembrane region" description="Helical" evidence="6">
    <location>
        <begin position="540"/>
        <end position="558"/>
    </location>
</feature>
<dbReference type="AlphaFoldDB" id="A0AAV1IFW8"/>
<dbReference type="GO" id="GO:0016020">
    <property type="term" value="C:membrane"/>
    <property type="evidence" value="ECO:0007669"/>
    <property type="project" value="UniProtKB-SubCell"/>
</dbReference>
<feature type="compositionally biased region" description="Gly residues" evidence="5">
    <location>
        <begin position="1"/>
        <end position="11"/>
    </location>
</feature>
<feature type="region of interest" description="Disordered" evidence="5">
    <location>
        <begin position="1"/>
        <end position="52"/>
    </location>
</feature>
<evidence type="ECO:0000259" key="8">
    <source>
        <dbReference type="PROSITE" id="PS50801"/>
    </source>
</evidence>
<feature type="domain" description="STAS" evidence="8">
    <location>
        <begin position="665"/>
        <end position="808"/>
    </location>
</feature>
<dbReference type="PROSITE" id="PS50042">
    <property type="entry name" value="CNMP_BINDING_3"/>
    <property type="match status" value="1"/>
</dbReference>
<dbReference type="InterPro" id="IPR011547">
    <property type="entry name" value="SLC26A/SulP_dom"/>
</dbReference>
<dbReference type="Proteomes" id="UP001314263">
    <property type="component" value="Unassembled WGS sequence"/>
</dbReference>
<organism evidence="9 10">
    <name type="scientific">Coccomyxa viridis</name>
    <dbReference type="NCBI Taxonomy" id="1274662"/>
    <lineage>
        <taxon>Eukaryota</taxon>
        <taxon>Viridiplantae</taxon>
        <taxon>Chlorophyta</taxon>
        <taxon>core chlorophytes</taxon>
        <taxon>Trebouxiophyceae</taxon>
        <taxon>Trebouxiophyceae incertae sedis</taxon>
        <taxon>Coccomyxaceae</taxon>
        <taxon>Coccomyxa</taxon>
    </lineage>
</organism>
<comment type="subcellular location">
    <subcellularLocation>
        <location evidence="1">Membrane</location>
        <topology evidence="1">Multi-pass membrane protein</topology>
    </subcellularLocation>
</comment>
<evidence type="ECO:0000256" key="5">
    <source>
        <dbReference type="SAM" id="MobiDB-lite"/>
    </source>
</evidence>
<evidence type="ECO:0000313" key="10">
    <source>
        <dbReference type="Proteomes" id="UP001314263"/>
    </source>
</evidence>
<feature type="transmembrane region" description="Helical" evidence="6">
    <location>
        <begin position="373"/>
        <end position="392"/>
    </location>
</feature>
<dbReference type="Gene3D" id="2.60.120.10">
    <property type="entry name" value="Jelly Rolls"/>
    <property type="match status" value="1"/>
</dbReference>
<feature type="transmembrane region" description="Helical" evidence="6">
    <location>
        <begin position="238"/>
        <end position="263"/>
    </location>
</feature>
<feature type="transmembrane region" description="Helical" evidence="6">
    <location>
        <begin position="564"/>
        <end position="584"/>
    </location>
</feature>
<dbReference type="Gene3D" id="3.30.750.24">
    <property type="entry name" value="STAS domain"/>
    <property type="match status" value="1"/>
</dbReference>
<dbReference type="SUPFAM" id="SSF51206">
    <property type="entry name" value="cAMP-binding domain-like"/>
    <property type="match status" value="1"/>
</dbReference>
<dbReference type="EMBL" id="CAUYUE010000011">
    <property type="protein sequence ID" value="CAK0785097.1"/>
    <property type="molecule type" value="Genomic_DNA"/>
</dbReference>
<dbReference type="InterPro" id="IPR014710">
    <property type="entry name" value="RmlC-like_jellyroll"/>
</dbReference>
<evidence type="ECO:0000256" key="4">
    <source>
        <dbReference type="ARBA" id="ARBA00023136"/>
    </source>
</evidence>
<protein>
    <recommendedName>
        <fullName evidence="11">Sulfate transporter</fullName>
    </recommendedName>
</protein>
<comment type="caution">
    <text evidence="9">The sequence shown here is derived from an EMBL/GenBank/DDBJ whole genome shotgun (WGS) entry which is preliminary data.</text>
</comment>
<evidence type="ECO:0008006" key="11">
    <source>
        <dbReference type="Google" id="ProtNLM"/>
    </source>
</evidence>
<evidence type="ECO:0000256" key="2">
    <source>
        <dbReference type="ARBA" id="ARBA00022692"/>
    </source>
</evidence>
<evidence type="ECO:0000256" key="3">
    <source>
        <dbReference type="ARBA" id="ARBA00022989"/>
    </source>
</evidence>
<feature type="transmembrane region" description="Helical" evidence="6">
    <location>
        <begin position="398"/>
        <end position="417"/>
    </location>
</feature>
<sequence>MGNRSGDGAGGEMVSPFLSVRIQNDSEDDEDTLGGLQGANWTQAPSSRAGHRSNARLSHALGLAAGARAHTLQPQQAQYQWEAVPLMSSGSMMLRQRSTMVPQARQQLQRSSAMYEEDSSGTPPPTGWKGSLSQAMSRKPSMVRGPELKARMTYTAGLSNIREASAPPPPETEPTDTPAVRQHLLPKQDRSAQGSKQGGYLNEIIFGLINVIVGVPTMVSYAAVVFKDGMYAPFLGQLAKLVFLASSMHQLTISIFSTLPFVIGQVQDVGLIFLSAMTTAIAQFCQDQGLSAREALGSSLLTIAVSTFIVGLLVVLTGYFRLATLVQYVPLPVVGGYLGYVGYFCFAAGVSLACHVQIDYINTWTRLFNGDALAKFAAAAAAVTAMWCTLNFARHRLAFPAVLLSIPALFHIVRLACGVSLQEAADAFWCAQPEPPRNFWEVYGLYNIKGMHFEGLSMHAMLQQLPKLVPLFFAVAFGSSLDISAIQTESPEPLDYNRQLSTIGLSNMVTACVGAGLTGSYIFSQTVFSLRGGVTSRLQGFVIAGLEMLLFLIPISIVPYLPSFFFGSLLMLFGVEISLSWLVLSYKKVTRMEFILLWASFLIIMATDLQRGILIGIVLAVLYFAWSYAQVTVKAFTVVPSRSGVLRPPAEREVLNLFGARMAAVSLSGFIFFGSSLSISDQVVQVAKALVEDEQAVLQAEGRSYSGGAKTGTASNALLAPDRRAATYAAFKAAPRFVLLDFRNVHGLDATAAQTFGTLWSILIRLGVEMVITNLESLKMLKLLAAHGVIGGASCMAFETSEEGLQYCEEQFLTVAESHGLCSIDRDGMSLLEILQLHSPGFEDIGVLDEVASELMSAMDEVEINEEEALFEKGADADELFILTDGYVEVEADFVELPACQEAIELPEHVKAALPTLTFVFGPGSILGATDFHLRRVRRTRALALEPCTALQLLRSDFDSLIETSPQVMAMLSKALMHAAAMDTAHMCEHLARNSAQGS</sequence>
<feature type="region of interest" description="Disordered" evidence="5">
    <location>
        <begin position="110"/>
        <end position="133"/>
    </location>
</feature>
<accession>A0AAV1IFW8</accession>
<dbReference type="Pfam" id="PF00916">
    <property type="entry name" value="Sulfate_transp"/>
    <property type="match status" value="1"/>
</dbReference>
<reference evidence="9 10" key="1">
    <citation type="submission" date="2023-10" db="EMBL/GenBank/DDBJ databases">
        <authorList>
            <person name="Maclean D."/>
            <person name="Macfadyen A."/>
        </authorList>
    </citation>
    <scope>NUCLEOTIDE SEQUENCE [LARGE SCALE GENOMIC DNA]</scope>
</reference>
<dbReference type="CDD" id="cd00038">
    <property type="entry name" value="CAP_ED"/>
    <property type="match status" value="1"/>
</dbReference>
<gene>
    <name evidence="9" type="ORF">CVIRNUC_008303</name>
</gene>
<evidence type="ECO:0000313" key="9">
    <source>
        <dbReference type="EMBL" id="CAK0785097.1"/>
    </source>
</evidence>
<dbReference type="InterPro" id="IPR002645">
    <property type="entry name" value="STAS_dom"/>
</dbReference>
<evidence type="ECO:0000259" key="7">
    <source>
        <dbReference type="PROSITE" id="PS50042"/>
    </source>
</evidence>